<dbReference type="Proteomes" id="UP000002320">
    <property type="component" value="Unassembled WGS sequence"/>
</dbReference>
<feature type="region of interest" description="Disordered" evidence="1">
    <location>
        <begin position="22"/>
        <end position="50"/>
    </location>
</feature>
<evidence type="ECO:0000313" key="2">
    <source>
        <dbReference type="EMBL" id="EDS44496.1"/>
    </source>
</evidence>
<dbReference type="EMBL" id="DS232658">
    <property type="protein sequence ID" value="EDS44496.1"/>
    <property type="molecule type" value="Genomic_DNA"/>
</dbReference>
<evidence type="ECO:0000313" key="4">
    <source>
        <dbReference type="Proteomes" id="UP000002320"/>
    </source>
</evidence>
<feature type="compositionally biased region" description="Basic and acidic residues" evidence="1">
    <location>
        <begin position="30"/>
        <end position="49"/>
    </location>
</feature>
<organism>
    <name type="scientific">Culex quinquefasciatus</name>
    <name type="common">Southern house mosquito</name>
    <name type="synonym">Culex pungens</name>
    <dbReference type="NCBI Taxonomy" id="7176"/>
    <lineage>
        <taxon>Eukaryota</taxon>
        <taxon>Metazoa</taxon>
        <taxon>Ecdysozoa</taxon>
        <taxon>Arthropoda</taxon>
        <taxon>Hexapoda</taxon>
        <taxon>Insecta</taxon>
        <taxon>Pterygota</taxon>
        <taxon>Neoptera</taxon>
        <taxon>Endopterygota</taxon>
        <taxon>Diptera</taxon>
        <taxon>Nematocera</taxon>
        <taxon>Culicoidea</taxon>
        <taxon>Culicidae</taxon>
        <taxon>Culicinae</taxon>
        <taxon>Culicini</taxon>
        <taxon>Culex</taxon>
        <taxon>Culex</taxon>
    </lineage>
</organism>
<dbReference type="KEGG" id="cqu:CpipJ_CPIJ016996"/>
<reference evidence="2" key="1">
    <citation type="submission" date="2007-03" db="EMBL/GenBank/DDBJ databases">
        <title>Annotation of Culex pipiens quinquefasciatus.</title>
        <authorList>
            <consortium name="The Broad Institute Genome Sequencing Platform"/>
            <person name="Atkinson P.W."/>
            <person name="Hemingway J."/>
            <person name="Christensen B.M."/>
            <person name="Higgs S."/>
            <person name="Kodira C."/>
            <person name="Hannick L."/>
            <person name="Megy K."/>
            <person name="O'Leary S."/>
            <person name="Pearson M."/>
            <person name="Haas B.J."/>
            <person name="Mauceli E."/>
            <person name="Wortman J.R."/>
            <person name="Lee N.H."/>
            <person name="Guigo R."/>
            <person name="Stanke M."/>
            <person name="Alvarado L."/>
            <person name="Amedeo P."/>
            <person name="Antoine C.H."/>
            <person name="Arensburger P."/>
            <person name="Bidwell S.L."/>
            <person name="Crawford M."/>
            <person name="Camaro F."/>
            <person name="Devon K."/>
            <person name="Engels R."/>
            <person name="Hammond M."/>
            <person name="Howarth C."/>
            <person name="Koehrsen M."/>
            <person name="Lawson D."/>
            <person name="Montgomery P."/>
            <person name="Nene V."/>
            <person name="Nusbaum C."/>
            <person name="Puiu D."/>
            <person name="Romero-Severson J."/>
            <person name="Severson D.W."/>
            <person name="Shumway M."/>
            <person name="Sisk P."/>
            <person name="Stolte C."/>
            <person name="Zeng Q."/>
            <person name="Eisenstadt E."/>
            <person name="Fraser-Liggett C."/>
            <person name="Strausberg R."/>
            <person name="Galagan J."/>
            <person name="Birren B."/>
            <person name="Collins F.H."/>
        </authorList>
    </citation>
    <scope>NUCLEOTIDE SEQUENCE [LARGE SCALE GENOMIC DNA]</scope>
    <source>
        <strain evidence="2">JHB</strain>
    </source>
</reference>
<reference evidence="3" key="2">
    <citation type="submission" date="2020-05" db="UniProtKB">
        <authorList>
            <consortium name="EnsemblMetazoa"/>
        </authorList>
    </citation>
    <scope>IDENTIFICATION</scope>
    <source>
        <strain evidence="3">JHB</strain>
    </source>
</reference>
<sequence length="93" mass="10509">MTKSKYNPSSIKYCTLNQKVINQSNHQRHDHHDTGTANRRGETSYDRRGSNLSVAELISSTSSLASKQAGLLEDPRMVQNANGTFRLHFFNQN</sequence>
<dbReference type="HOGENOM" id="CLU_2401807_0_0_1"/>
<dbReference type="InParanoid" id="B0XBW7"/>
<dbReference type="EnsemblMetazoa" id="CPIJ016996-RA">
    <property type="protein sequence ID" value="CPIJ016996-PA"/>
    <property type="gene ID" value="CPIJ016996"/>
</dbReference>
<accession>B0XBW7</accession>
<protein>
    <submittedName>
        <fullName evidence="2">Dynactin P62 subunit</fullName>
    </submittedName>
</protein>
<gene>
    <name evidence="3" type="primary">6050552</name>
    <name evidence="2" type="ORF">CpipJ_CPIJ016996</name>
</gene>
<evidence type="ECO:0000313" key="3">
    <source>
        <dbReference type="EnsemblMetazoa" id="CPIJ016996-PA"/>
    </source>
</evidence>
<name>B0XBW7_CULQU</name>
<dbReference type="AlphaFoldDB" id="B0XBW7"/>
<dbReference type="VEuPathDB" id="VectorBase:CPIJ016996"/>
<evidence type="ECO:0000256" key="1">
    <source>
        <dbReference type="SAM" id="MobiDB-lite"/>
    </source>
</evidence>
<keyword evidence="4" id="KW-1185">Reference proteome</keyword>
<proteinExistence type="predicted"/>